<proteinExistence type="predicted"/>
<dbReference type="EMBL" id="AOFT01000003">
    <property type="protein sequence ID" value="EMR07131.1"/>
    <property type="molecule type" value="Genomic_DNA"/>
</dbReference>
<dbReference type="STRING" id="1235279.C772_00776"/>
<keyword evidence="2" id="KW-1185">Reference proteome</keyword>
<reference evidence="1 2" key="1">
    <citation type="journal article" date="2013" name="Genome Announc.">
        <title>Draft Genome Sequence of Bhargavaea cecembensis Strain DSE10T, Isolated from a Deep-Sea Sediment Sample Collected at a Depth of 5,904 m from the Chagos-Laccadive Ridge System in the Indian Ocean.</title>
        <authorList>
            <person name="Shivaji S."/>
            <person name="Ara S."/>
            <person name="Begum Z."/>
            <person name="Ruth M."/>
            <person name="Singh A."/>
            <person name="Kumar Pinnaka A."/>
        </authorList>
    </citation>
    <scope>NUCLEOTIDE SEQUENCE [LARGE SCALE GENOMIC DNA]</scope>
    <source>
        <strain evidence="1 2">DSE10</strain>
    </source>
</reference>
<accession>M7NJ07</accession>
<gene>
    <name evidence="1" type="ORF">C772_00776</name>
</gene>
<comment type="caution">
    <text evidence="1">The sequence shown here is derived from an EMBL/GenBank/DDBJ whole genome shotgun (WGS) entry which is preliminary data.</text>
</comment>
<dbReference type="Proteomes" id="UP000011919">
    <property type="component" value="Unassembled WGS sequence"/>
</dbReference>
<name>M7NJ07_9BACL</name>
<sequence>MSLRARMLSACGLFLRISAIERHFEALAQFCAPLAIDFYALGMIFSALA</sequence>
<evidence type="ECO:0000313" key="2">
    <source>
        <dbReference type="Proteomes" id="UP000011919"/>
    </source>
</evidence>
<organism evidence="1 2">
    <name type="scientific">Bhargavaea cecembensis DSE10</name>
    <dbReference type="NCBI Taxonomy" id="1235279"/>
    <lineage>
        <taxon>Bacteria</taxon>
        <taxon>Bacillati</taxon>
        <taxon>Bacillota</taxon>
        <taxon>Bacilli</taxon>
        <taxon>Bacillales</taxon>
        <taxon>Caryophanaceae</taxon>
        <taxon>Bhargavaea</taxon>
    </lineage>
</organism>
<dbReference type="AlphaFoldDB" id="M7NJ07"/>
<evidence type="ECO:0000313" key="1">
    <source>
        <dbReference type="EMBL" id="EMR07131.1"/>
    </source>
</evidence>
<protein>
    <submittedName>
        <fullName evidence="1">Uncharacterized protein</fullName>
    </submittedName>
</protein>